<keyword evidence="6 8" id="KW-0472">Membrane</keyword>
<dbReference type="InterPro" id="IPR031312">
    <property type="entry name" value="Na/sul_symport_CS"/>
</dbReference>
<comment type="similarity">
    <text evidence="2">Belongs to the SLC13A/DASS transporter (TC 2.A.47) family. NADC subfamily.</text>
</comment>
<feature type="compositionally biased region" description="Basic and acidic residues" evidence="7">
    <location>
        <begin position="299"/>
        <end position="310"/>
    </location>
</feature>
<name>A0A8S3PYJ9_MYTED</name>
<feature type="transmembrane region" description="Helical" evidence="8">
    <location>
        <begin position="160"/>
        <end position="187"/>
    </location>
</feature>
<feature type="transmembrane region" description="Helical" evidence="8">
    <location>
        <begin position="128"/>
        <end position="148"/>
    </location>
</feature>
<evidence type="ECO:0000256" key="5">
    <source>
        <dbReference type="ARBA" id="ARBA00022989"/>
    </source>
</evidence>
<feature type="transmembrane region" description="Helical" evidence="8">
    <location>
        <begin position="592"/>
        <end position="623"/>
    </location>
</feature>
<comment type="caution">
    <text evidence="9">The sequence shown here is derived from an EMBL/GenBank/DDBJ whole genome shotgun (WGS) entry which is preliminary data.</text>
</comment>
<proteinExistence type="inferred from homology"/>
<dbReference type="OrthoDB" id="6493944at2759"/>
<feature type="transmembrane region" description="Helical" evidence="8">
    <location>
        <begin position="199"/>
        <end position="220"/>
    </location>
</feature>
<dbReference type="EMBL" id="CAJPWZ010000144">
    <property type="protein sequence ID" value="CAG2186735.1"/>
    <property type="molecule type" value="Genomic_DNA"/>
</dbReference>
<evidence type="ECO:0000256" key="3">
    <source>
        <dbReference type="ARBA" id="ARBA00022448"/>
    </source>
</evidence>
<dbReference type="CDD" id="cd01115">
    <property type="entry name" value="SLC13_permease"/>
    <property type="match status" value="1"/>
</dbReference>
<comment type="subcellular location">
    <subcellularLocation>
        <location evidence="1">Membrane</location>
        <topology evidence="1">Multi-pass membrane protein</topology>
    </subcellularLocation>
</comment>
<evidence type="ECO:0000256" key="7">
    <source>
        <dbReference type="SAM" id="MobiDB-lite"/>
    </source>
</evidence>
<evidence type="ECO:0000256" key="1">
    <source>
        <dbReference type="ARBA" id="ARBA00004141"/>
    </source>
</evidence>
<dbReference type="PANTHER" id="PTHR10283:SF82">
    <property type="entry name" value="SOLUTE CARRIER FAMILY 13 MEMBER 2"/>
    <property type="match status" value="1"/>
</dbReference>
<evidence type="ECO:0000313" key="9">
    <source>
        <dbReference type="EMBL" id="CAG2186735.1"/>
    </source>
</evidence>
<evidence type="ECO:0000313" key="10">
    <source>
        <dbReference type="Proteomes" id="UP000683360"/>
    </source>
</evidence>
<dbReference type="Pfam" id="PF00939">
    <property type="entry name" value="Na_sulph_symp"/>
    <property type="match status" value="1"/>
</dbReference>
<gene>
    <name evidence="9" type="ORF">MEDL_2279</name>
</gene>
<dbReference type="InterPro" id="IPR001898">
    <property type="entry name" value="SLC13A/DASS"/>
</dbReference>
<keyword evidence="3" id="KW-0813">Transport</keyword>
<sequence>MSYPERLKKLGLPTLSYRRISGDMIETFKTMDGYYYKEVNSFLKKADDSQQRYSSRTNSNKVIHQGFQSNIRKHSFSVRIAKTWNKQPDKITKSPSINVFKKRQILRTSLLNITPMGWRRVLRDLWEVKRTLIVIVVPLILLPLPLLVDSSEAKCAYGLAVMAIFWITETLPLAVTSLLPVIVFPIFGVMKAGDVASNYIKDSSIFGIGGLTLAVAVEKWNLHKRIALRVLLMFGSKPKWLMFGFMLPTWFLSMWVSNTATTAMMIPIVGAVMEQLKEVNEVEEVNEKGTDNLGYDKANNVEEKPNENGVKDFNITYSENGEEGMKEVQIEVKEKQNKEQVHHNYSESKEYKNMCKAMTLCVAYAANIGGTGTLSGTGPNIIMQGQADLVFQRVGIESSGINFVSWMIFALPGSIICLAILWIWLQIWFLGIRELLCSTKKEDQRATKIIRDAFEKLGPMSFAEIVVLVHFVLLIILWFSRKPPYVDGWGSWFKTGYLTDSASAIFIVTSMFVFPSVRPAVLCFRKTKGFPKDDRPHKPVPPILDWPTVEKKFPWGVLLLIGGGFALADACEKSGLSSWIGSHLEAFKELDTWVMVLLFTSLVAVCTEVTSNTATITLLLPILGDLAVRLQLNPLYLMFPCAIATSFAFMLPVATPPNAIVFATGYITVKDMASAGFMVNILCILVLNVAVNTWGMAYFNLNVVPPEFLNGHNTTMNVTTVSP</sequence>
<dbReference type="GO" id="GO:0015141">
    <property type="term" value="F:succinate transmembrane transporter activity"/>
    <property type="evidence" value="ECO:0007669"/>
    <property type="project" value="UniProtKB-ARBA"/>
</dbReference>
<protein>
    <submittedName>
        <fullName evidence="9">SLC13A2_3_5</fullName>
    </submittedName>
</protein>
<feature type="region of interest" description="Disordered" evidence="7">
    <location>
        <begin position="290"/>
        <end position="311"/>
    </location>
</feature>
<feature type="transmembrane region" description="Helical" evidence="8">
    <location>
        <begin position="675"/>
        <end position="699"/>
    </location>
</feature>
<feature type="transmembrane region" description="Helical" evidence="8">
    <location>
        <begin position="635"/>
        <end position="654"/>
    </location>
</feature>
<feature type="transmembrane region" description="Helical" evidence="8">
    <location>
        <begin position="492"/>
        <end position="514"/>
    </location>
</feature>
<dbReference type="PROSITE" id="PS01271">
    <property type="entry name" value="NA_SULFATE"/>
    <property type="match status" value="1"/>
</dbReference>
<evidence type="ECO:0000256" key="6">
    <source>
        <dbReference type="ARBA" id="ARBA00023136"/>
    </source>
</evidence>
<feature type="transmembrane region" description="Helical" evidence="8">
    <location>
        <begin position="461"/>
        <end position="480"/>
    </location>
</feature>
<accession>A0A8S3PYJ9</accession>
<dbReference type="Proteomes" id="UP000683360">
    <property type="component" value="Unassembled WGS sequence"/>
</dbReference>
<feature type="transmembrane region" description="Helical" evidence="8">
    <location>
        <begin position="240"/>
        <end position="257"/>
    </location>
</feature>
<keyword evidence="10" id="KW-1185">Reference proteome</keyword>
<feature type="transmembrane region" description="Helical" evidence="8">
    <location>
        <begin position="403"/>
        <end position="425"/>
    </location>
</feature>
<keyword evidence="5 8" id="KW-1133">Transmembrane helix</keyword>
<evidence type="ECO:0000256" key="2">
    <source>
        <dbReference type="ARBA" id="ARBA00006772"/>
    </source>
</evidence>
<evidence type="ECO:0000256" key="8">
    <source>
        <dbReference type="SAM" id="Phobius"/>
    </source>
</evidence>
<organism evidence="9 10">
    <name type="scientific">Mytilus edulis</name>
    <name type="common">Blue mussel</name>
    <dbReference type="NCBI Taxonomy" id="6550"/>
    <lineage>
        <taxon>Eukaryota</taxon>
        <taxon>Metazoa</taxon>
        <taxon>Spiralia</taxon>
        <taxon>Lophotrochozoa</taxon>
        <taxon>Mollusca</taxon>
        <taxon>Bivalvia</taxon>
        <taxon>Autobranchia</taxon>
        <taxon>Pteriomorphia</taxon>
        <taxon>Mytilida</taxon>
        <taxon>Mytiloidea</taxon>
        <taxon>Mytilidae</taxon>
        <taxon>Mytilinae</taxon>
        <taxon>Mytilus</taxon>
    </lineage>
</organism>
<dbReference type="PANTHER" id="PTHR10283">
    <property type="entry name" value="SOLUTE CARRIER FAMILY 13 MEMBER"/>
    <property type="match status" value="1"/>
</dbReference>
<keyword evidence="4 8" id="KW-0812">Transmembrane</keyword>
<dbReference type="GO" id="GO:0005886">
    <property type="term" value="C:plasma membrane"/>
    <property type="evidence" value="ECO:0007669"/>
    <property type="project" value="TreeGrafter"/>
</dbReference>
<evidence type="ECO:0000256" key="4">
    <source>
        <dbReference type="ARBA" id="ARBA00022692"/>
    </source>
</evidence>
<dbReference type="AlphaFoldDB" id="A0A8S3PYJ9"/>
<reference evidence="9" key="1">
    <citation type="submission" date="2021-03" db="EMBL/GenBank/DDBJ databases">
        <authorList>
            <person name="Bekaert M."/>
        </authorList>
    </citation>
    <scope>NUCLEOTIDE SEQUENCE</scope>
</reference>